<dbReference type="EMBL" id="CP054257">
    <property type="protein sequence ID" value="QTQ12564.1"/>
    <property type="molecule type" value="Genomic_DNA"/>
</dbReference>
<keyword evidence="2" id="KW-0805">Transcription regulation</keyword>
<accession>A0A975F1V5</accession>
<dbReference type="CDD" id="cd01109">
    <property type="entry name" value="HTH_YyaN"/>
    <property type="match status" value="1"/>
</dbReference>
<dbReference type="InterPro" id="IPR047057">
    <property type="entry name" value="MerR_fam"/>
</dbReference>
<evidence type="ECO:0000313" key="7">
    <source>
        <dbReference type="Proteomes" id="UP000671995"/>
    </source>
</evidence>
<proteinExistence type="predicted"/>
<feature type="domain" description="HTH merR-type" evidence="5">
    <location>
        <begin position="1"/>
        <end position="71"/>
    </location>
</feature>
<dbReference type="AlphaFoldDB" id="A0A975F1V5"/>
<dbReference type="SUPFAM" id="SSF46955">
    <property type="entry name" value="Putative DNA-binding domain"/>
    <property type="match status" value="1"/>
</dbReference>
<organism evidence="6 7">
    <name type="scientific">Treponema parvum</name>
    <dbReference type="NCBI Taxonomy" id="138851"/>
    <lineage>
        <taxon>Bacteria</taxon>
        <taxon>Pseudomonadati</taxon>
        <taxon>Spirochaetota</taxon>
        <taxon>Spirochaetia</taxon>
        <taxon>Spirochaetales</taxon>
        <taxon>Treponemataceae</taxon>
        <taxon>Treponema</taxon>
    </lineage>
</organism>
<dbReference type="Proteomes" id="UP000671995">
    <property type="component" value="Chromosome"/>
</dbReference>
<keyword evidence="4" id="KW-0804">Transcription</keyword>
<protein>
    <submittedName>
        <fullName evidence="6">MerR family transcriptional regulator</fullName>
    </submittedName>
</protein>
<evidence type="ECO:0000256" key="3">
    <source>
        <dbReference type="ARBA" id="ARBA00023125"/>
    </source>
</evidence>
<keyword evidence="1" id="KW-0678">Repressor</keyword>
<dbReference type="InterPro" id="IPR009061">
    <property type="entry name" value="DNA-bd_dom_put_sf"/>
</dbReference>
<dbReference type="Gene3D" id="1.10.1660.10">
    <property type="match status" value="1"/>
</dbReference>
<dbReference type="InterPro" id="IPR000551">
    <property type="entry name" value="MerR-type_HTH_dom"/>
</dbReference>
<keyword evidence="3" id="KW-0238">DNA-binding</keyword>
<reference evidence="6" key="2">
    <citation type="journal article" date="2021" name="Microbiol. Resour. Announc.">
        <title>Complete Genome Sequences of Three Human Oral Treponema parvum Isolates.</title>
        <authorList>
            <person name="Zeng H."/>
            <person name="Watt R.M."/>
        </authorList>
    </citation>
    <scope>NUCLEOTIDE SEQUENCE</scope>
    <source>
        <strain evidence="6">ATCC 700773</strain>
    </source>
</reference>
<dbReference type="GO" id="GO:0003677">
    <property type="term" value="F:DNA binding"/>
    <property type="evidence" value="ECO:0007669"/>
    <property type="project" value="UniProtKB-KW"/>
</dbReference>
<dbReference type="SMART" id="SM00422">
    <property type="entry name" value="HTH_MERR"/>
    <property type="match status" value="1"/>
</dbReference>
<evidence type="ECO:0000256" key="1">
    <source>
        <dbReference type="ARBA" id="ARBA00022491"/>
    </source>
</evidence>
<dbReference type="PANTHER" id="PTHR30204">
    <property type="entry name" value="REDOX-CYCLING DRUG-SENSING TRANSCRIPTIONAL ACTIVATOR SOXR"/>
    <property type="match status" value="1"/>
</dbReference>
<evidence type="ECO:0000256" key="4">
    <source>
        <dbReference type="ARBA" id="ARBA00023163"/>
    </source>
</evidence>
<name>A0A975F1V5_9SPIR</name>
<dbReference type="GO" id="GO:0003700">
    <property type="term" value="F:DNA-binding transcription factor activity"/>
    <property type="evidence" value="ECO:0007669"/>
    <property type="project" value="InterPro"/>
</dbReference>
<evidence type="ECO:0000313" key="6">
    <source>
        <dbReference type="EMBL" id="QTQ12564.1"/>
    </source>
</evidence>
<sequence length="150" mass="17276">MEYTIGETAKRLGTTPSALRYYEKEGLLPFVKRTSSGKRVSTEEELEWLLIIGCLKKTGLSIKQIRDFIRLVQKGDTTIKERKNLFYKQREIIEKQIAELEANRSILDYKCWFYETAEKAGSIEALSRLGEKDIPGGLRSAYKKIKNGHL</sequence>
<dbReference type="PROSITE" id="PS50937">
    <property type="entry name" value="HTH_MERR_2"/>
    <property type="match status" value="1"/>
</dbReference>
<dbReference type="PANTHER" id="PTHR30204:SF69">
    <property type="entry name" value="MERR-FAMILY TRANSCRIPTIONAL REGULATOR"/>
    <property type="match status" value="1"/>
</dbReference>
<dbReference type="Pfam" id="PF13411">
    <property type="entry name" value="MerR_1"/>
    <property type="match status" value="1"/>
</dbReference>
<reference evidence="6" key="1">
    <citation type="submission" date="2020-05" db="EMBL/GenBank/DDBJ databases">
        <authorList>
            <person name="Zeng H."/>
            <person name="Chan Y.K."/>
            <person name="Watt R.M."/>
        </authorList>
    </citation>
    <scope>NUCLEOTIDE SEQUENCE</scope>
    <source>
        <strain evidence="6">ATCC 700773</strain>
    </source>
</reference>
<dbReference type="RefSeq" id="WP_210117276.1">
    <property type="nucleotide sequence ID" value="NZ_CP054257.1"/>
</dbReference>
<evidence type="ECO:0000259" key="5">
    <source>
        <dbReference type="PROSITE" id="PS50937"/>
    </source>
</evidence>
<gene>
    <name evidence="6" type="ORF">HRI96_10365</name>
</gene>
<evidence type="ECO:0000256" key="2">
    <source>
        <dbReference type="ARBA" id="ARBA00023015"/>
    </source>
</evidence>